<dbReference type="EMBL" id="NKXS01003540">
    <property type="protein sequence ID" value="PIN09435.1"/>
    <property type="molecule type" value="Genomic_DNA"/>
</dbReference>
<protein>
    <submittedName>
        <fullName evidence="1">Uncharacterized protein</fullName>
    </submittedName>
</protein>
<accession>A0A2G9GW48</accession>
<proteinExistence type="predicted"/>
<organism evidence="1 2">
    <name type="scientific">Handroanthus impetiginosus</name>
    <dbReference type="NCBI Taxonomy" id="429701"/>
    <lineage>
        <taxon>Eukaryota</taxon>
        <taxon>Viridiplantae</taxon>
        <taxon>Streptophyta</taxon>
        <taxon>Embryophyta</taxon>
        <taxon>Tracheophyta</taxon>
        <taxon>Spermatophyta</taxon>
        <taxon>Magnoliopsida</taxon>
        <taxon>eudicotyledons</taxon>
        <taxon>Gunneridae</taxon>
        <taxon>Pentapetalae</taxon>
        <taxon>asterids</taxon>
        <taxon>lamiids</taxon>
        <taxon>Lamiales</taxon>
        <taxon>Bignoniaceae</taxon>
        <taxon>Crescentiina</taxon>
        <taxon>Tabebuia alliance</taxon>
        <taxon>Handroanthus</taxon>
    </lineage>
</organism>
<reference evidence="2" key="1">
    <citation type="journal article" date="2018" name="Gigascience">
        <title>Genome assembly of the Pink Ipe (Handroanthus impetiginosus, Bignoniaceae), a highly valued, ecologically keystone Neotropical timber forest tree.</title>
        <authorList>
            <person name="Silva-Junior O.B."/>
            <person name="Grattapaglia D."/>
            <person name="Novaes E."/>
            <person name="Collevatti R.G."/>
        </authorList>
    </citation>
    <scope>NUCLEOTIDE SEQUENCE [LARGE SCALE GENOMIC DNA]</scope>
    <source>
        <strain evidence="2">cv. UFG-1</strain>
    </source>
</reference>
<evidence type="ECO:0000313" key="1">
    <source>
        <dbReference type="EMBL" id="PIN09435.1"/>
    </source>
</evidence>
<dbReference type="Proteomes" id="UP000231279">
    <property type="component" value="Unassembled WGS sequence"/>
</dbReference>
<keyword evidence="2" id="KW-1185">Reference proteome</keyword>
<comment type="caution">
    <text evidence="1">The sequence shown here is derived from an EMBL/GenBank/DDBJ whole genome shotgun (WGS) entry which is preliminary data.</text>
</comment>
<evidence type="ECO:0000313" key="2">
    <source>
        <dbReference type="Proteomes" id="UP000231279"/>
    </source>
</evidence>
<name>A0A2G9GW48_9LAMI</name>
<gene>
    <name evidence="1" type="ORF">CDL12_17983</name>
</gene>
<dbReference type="AlphaFoldDB" id="A0A2G9GW48"/>
<sequence>MSQPPNLSIRMSPSNSSFPIFHLKLGHFELHSILFPSATVTINGVVYSISKPGLLAIIGSKIDSNFH</sequence>